<proteinExistence type="predicted"/>
<feature type="transmembrane region" description="Helical" evidence="1">
    <location>
        <begin position="57"/>
        <end position="76"/>
    </location>
</feature>
<dbReference type="RefSeq" id="WP_307682292.1">
    <property type="nucleotide sequence ID" value="NZ_JAUSQX010000001.1"/>
</dbReference>
<protein>
    <recommendedName>
        <fullName evidence="4">SPW repeat-containing protein</fullName>
    </recommendedName>
</protein>
<evidence type="ECO:0000313" key="2">
    <source>
        <dbReference type="EMBL" id="MDP9806049.1"/>
    </source>
</evidence>
<evidence type="ECO:0008006" key="4">
    <source>
        <dbReference type="Google" id="ProtNLM"/>
    </source>
</evidence>
<accession>A0ABT9NF83</accession>
<keyword evidence="1" id="KW-0812">Transmembrane</keyword>
<comment type="caution">
    <text evidence="2">The sequence shown here is derived from an EMBL/GenBank/DDBJ whole genome shotgun (WGS) entry which is preliminary data.</text>
</comment>
<dbReference type="Proteomes" id="UP001243212">
    <property type="component" value="Unassembled WGS sequence"/>
</dbReference>
<keyword evidence="1" id="KW-0472">Membrane</keyword>
<organism evidence="2 3">
    <name type="scientific">Trueperella bonasi</name>
    <dbReference type="NCBI Taxonomy" id="312286"/>
    <lineage>
        <taxon>Bacteria</taxon>
        <taxon>Bacillati</taxon>
        <taxon>Actinomycetota</taxon>
        <taxon>Actinomycetes</taxon>
        <taxon>Actinomycetales</taxon>
        <taxon>Actinomycetaceae</taxon>
        <taxon>Trueperella</taxon>
    </lineage>
</organism>
<name>A0ABT9NF83_9ACTO</name>
<keyword evidence="3" id="KW-1185">Reference proteome</keyword>
<keyword evidence="1" id="KW-1133">Transmembrane helix</keyword>
<gene>
    <name evidence="2" type="ORF">J2S70_000631</name>
</gene>
<evidence type="ECO:0000256" key="1">
    <source>
        <dbReference type="SAM" id="Phobius"/>
    </source>
</evidence>
<sequence>MRVFPVFVAFAAGILSGVLGVVVYPGPLDKPVVGLLVATAIVASGAWAMWEWKKAATWGSYALATFVTTIVLMYFPPGDDHLAAVDHGFTNAWVVLSAVSIVTPPLISGRTSHKRGAHR</sequence>
<feature type="transmembrane region" description="Helical" evidence="1">
    <location>
        <begin position="30"/>
        <end position="50"/>
    </location>
</feature>
<feature type="transmembrane region" description="Helical" evidence="1">
    <location>
        <begin position="88"/>
        <end position="107"/>
    </location>
</feature>
<evidence type="ECO:0000313" key="3">
    <source>
        <dbReference type="Proteomes" id="UP001243212"/>
    </source>
</evidence>
<dbReference type="EMBL" id="JAUSQX010000001">
    <property type="protein sequence ID" value="MDP9806049.1"/>
    <property type="molecule type" value="Genomic_DNA"/>
</dbReference>
<reference evidence="2 3" key="1">
    <citation type="submission" date="2023-07" db="EMBL/GenBank/DDBJ databases">
        <title>Sequencing the genomes of 1000 actinobacteria strains.</title>
        <authorList>
            <person name="Klenk H.-P."/>
        </authorList>
    </citation>
    <scope>NUCLEOTIDE SEQUENCE [LARGE SCALE GENOMIC DNA]</scope>
    <source>
        <strain evidence="2 3">DSM 17163</strain>
    </source>
</reference>